<dbReference type="EMBL" id="JBHTJV010000003">
    <property type="protein sequence ID" value="MFD0916228.1"/>
    <property type="molecule type" value="Genomic_DNA"/>
</dbReference>
<dbReference type="Proteomes" id="UP001597101">
    <property type="component" value="Unassembled WGS sequence"/>
</dbReference>
<gene>
    <name evidence="2" type="ORF">ACFQ14_07410</name>
</gene>
<evidence type="ECO:0000256" key="1">
    <source>
        <dbReference type="SAM" id="SignalP"/>
    </source>
</evidence>
<protein>
    <submittedName>
        <fullName evidence="2">Uncharacterized protein</fullName>
    </submittedName>
</protein>
<keyword evidence="1" id="KW-0732">Signal</keyword>
<comment type="caution">
    <text evidence="2">The sequence shown here is derived from an EMBL/GenBank/DDBJ whole genome shotgun (WGS) entry which is preliminary data.</text>
</comment>
<evidence type="ECO:0000313" key="2">
    <source>
        <dbReference type="EMBL" id="MFD0916228.1"/>
    </source>
</evidence>
<accession>A0ABW3FEP9</accession>
<sequence>MKHLGMKLAFSALLIASLATGAKASDSERSAFKPAKVEGVVEGVGLLFDTPRTPLRIILPQVVTVS</sequence>
<organism evidence="2 3">
    <name type="scientific">Pseudahrensia aquimaris</name>
    <dbReference type="NCBI Taxonomy" id="744461"/>
    <lineage>
        <taxon>Bacteria</taxon>
        <taxon>Pseudomonadati</taxon>
        <taxon>Pseudomonadota</taxon>
        <taxon>Alphaproteobacteria</taxon>
        <taxon>Hyphomicrobiales</taxon>
        <taxon>Ahrensiaceae</taxon>
        <taxon>Pseudahrensia</taxon>
    </lineage>
</organism>
<dbReference type="RefSeq" id="WP_377212057.1">
    <property type="nucleotide sequence ID" value="NZ_JBHTJV010000003.1"/>
</dbReference>
<name>A0ABW3FEP9_9HYPH</name>
<evidence type="ECO:0000313" key="3">
    <source>
        <dbReference type="Proteomes" id="UP001597101"/>
    </source>
</evidence>
<reference evidence="3" key="1">
    <citation type="journal article" date="2019" name="Int. J. Syst. Evol. Microbiol.">
        <title>The Global Catalogue of Microorganisms (GCM) 10K type strain sequencing project: providing services to taxonomists for standard genome sequencing and annotation.</title>
        <authorList>
            <consortium name="The Broad Institute Genomics Platform"/>
            <consortium name="The Broad Institute Genome Sequencing Center for Infectious Disease"/>
            <person name="Wu L."/>
            <person name="Ma J."/>
        </authorList>
    </citation>
    <scope>NUCLEOTIDE SEQUENCE [LARGE SCALE GENOMIC DNA]</scope>
    <source>
        <strain evidence="3">CCUG 60023</strain>
    </source>
</reference>
<feature type="chain" id="PRO_5047147639" evidence="1">
    <location>
        <begin position="25"/>
        <end position="66"/>
    </location>
</feature>
<keyword evidence="3" id="KW-1185">Reference proteome</keyword>
<proteinExistence type="predicted"/>
<feature type="signal peptide" evidence="1">
    <location>
        <begin position="1"/>
        <end position="24"/>
    </location>
</feature>